<dbReference type="PROSITE" id="PS51257">
    <property type="entry name" value="PROKAR_LIPOPROTEIN"/>
    <property type="match status" value="1"/>
</dbReference>
<dbReference type="AlphaFoldDB" id="A7HXT9"/>
<dbReference type="EMBL" id="CP000774">
    <property type="protein sequence ID" value="ABS64722.1"/>
    <property type="molecule type" value="Genomic_DNA"/>
</dbReference>
<dbReference type="HOGENOM" id="CLU_044538_2_1_5"/>
<dbReference type="InterPro" id="IPR036866">
    <property type="entry name" value="RibonucZ/Hydroxyglut_hydro"/>
</dbReference>
<proteinExistence type="predicted"/>
<evidence type="ECO:0000313" key="2">
    <source>
        <dbReference type="EMBL" id="ABS64722.1"/>
    </source>
</evidence>
<dbReference type="PANTHER" id="PTHR42663">
    <property type="entry name" value="HYDROLASE C777.06C-RELATED-RELATED"/>
    <property type="match status" value="1"/>
</dbReference>
<accession>A7HXT9</accession>
<dbReference type="KEGG" id="pla:Plav_3115"/>
<keyword evidence="3" id="KW-1185">Reference proteome</keyword>
<organism evidence="2 3">
    <name type="scientific">Parvibaculum lavamentivorans (strain DS-1 / DSM 13023 / NCIMB 13966)</name>
    <dbReference type="NCBI Taxonomy" id="402881"/>
    <lineage>
        <taxon>Bacteria</taxon>
        <taxon>Pseudomonadati</taxon>
        <taxon>Pseudomonadota</taxon>
        <taxon>Alphaproteobacteria</taxon>
        <taxon>Hyphomicrobiales</taxon>
        <taxon>Parvibaculaceae</taxon>
        <taxon>Parvibaculum</taxon>
    </lineage>
</organism>
<dbReference type="Proteomes" id="UP000006377">
    <property type="component" value="Chromosome"/>
</dbReference>
<dbReference type="OrthoDB" id="9781189at2"/>
<dbReference type="CDD" id="cd16279">
    <property type="entry name" value="metallo-hydrolase-like_MBL-fold"/>
    <property type="match status" value="1"/>
</dbReference>
<dbReference type="eggNOG" id="COG1235">
    <property type="taxonomic scope" value="Bacteria"/>
</dbReference>
<dbReference type="InterPro" id="IPR001279">
    <property type="entry name" value="Metallo-B-lactamas"/>
</dbReference>
<evidence type="ECO:0000259" key="1">
    <source>
        <dbReference type="Pfam" id="PF12706"/>
    </source>
</evidence>
<protein>
    <submittedName>
        <fullName evidence="2">Beta-lactamase-like protein</fullName>
    </submittedName>
</protein>
<gene>
    <name evidence="2" type="ordered locus">Plav_3115</name>
</gene>
<feature type="domain" description="Metallo-beta-lactamase" evidence="1">
    <location>
        <begin position="58"/>
        <end position="239"/>
    </location>
</feature>
<dbReference type="SUPFAM" id="SSF56281">
    <property type="entry name" value="Metallo-hydrolase/oxidoreductase"/>
    <property type="match status" value="1"/>
</dbReference>
<dbReference type="RefSeq" id="WP_012112044.1">
    <property type="nucleotide sequence ID" value="NC_009719.1"/>
</dbReference>
<dbReference type="PANTHER" id="PTHR42663:SF6">
    <property type="entry name" value="HYDROLASE C777.06C-RELATED"/>
    <property type="match status" value="1"/>
</dbReference>
<dbReference type="Gene3D" id="3.60.15.10">
    <property type="entry name" value="Ribonuclease Z/Hydroxyacylglutathione hydrolase-like"/>
    <property type="match status" value="1"/>
</dbReference>
<dbReference type="Pfam" id="PF12706">
    <property type="entry name" value="Lactamase_B_2"/>
    <property type="match status" value="1"/>
</dbReference>
<evidence type="ECO:0000313" key="3">
    <source>
        <dbReference type="Proteomes" id="UP000006377"/>
    </source>
</evidence>
<reference evidence="2 3" key="1">
    <citation type="journal article" date="2011" name="Stand. Genomic Sci.">
        <title>Complete genome sequence of Parvibaculum lavamentivorans type strain (DS-1(T)).</title>
        <authorList>
            <person name="Schleheck D."/>
            <person name="Weiss M."/>
            <person name="Pitluck S."/>
            <person name="Bruce D."/>
            <person name="Land M.L."/>
            <person name="Han S."/>
            <person name="Saunders E."/>
            <person name="Tapia R."/>
            <person name="Detter C."/>
            <person name="Brettin T."/>
            <person name="Han J."/>
            <person name="Woyke T."/>
            <person name="Goodwin L."/>
            <person name="Pennacchio L."/>
            <person name="Nolan M."/>
            <person name="Cook A.M."/>
            <person name="Kjelleberg S."/>
            <person name="Thomas T."/>
        </authorList>
    </citation>
    <scope>NUCLEOTIDE SEQUENCE [LARGE SCALE GENOMIC DNA]</scope>
    <source>
        <strain evidence="3">DS-1 / DSM 13023 / NCIMB 13966</strain>
    </source>
</reference>
<sequence>MKMRATILGSGSSGGVPRIGAGGGFWGACDPKEPKNRRRRCSLLIEQWDRDPTAKTVVLVDTAPEMRDQLIDADTGWVDAVLFTHDHADQCHGIDDLRMVALNKRRRVDCWMDAATHDTLMTRFGYCFREKPGSGYPAILNDHLISRSGQEIVIDGPGGQVRAVAFDQDHGNIRSLGFRFGPLAYSADAVGIPDESFALIDGIDCWIVDALRYAPHPTHAHVEMALDWLKRAGTKHGVLTNLHVDLDYAKLKAELPEGVEPGYDGMRLEFEF</sequence>
<name>A7HXT9_PARL1</name>
<dbReference type="STRING" id="402881.Plav_3115"/>